<keyword evidence="2" id="KW-0812">Transmembrane</keyword>
<dbReference type="InterPro" id="IPR001932">
    <property type="entry name" value="PPM-type_phosphatase-like_dom"/>
</dbReference>
<sequence length="304" mass="31952">MALSYSSASHSPLPPCASTQLLGQRQRQEDSLRLSQFDGGQAGQGLLAVVCDGMGGHAGGDIASQLVADRFVSSFLAASGSVPARLQTALTAGHEGLIEAVSERPDLEDMGTTLVAACILGDALYRVSVGDSQLWRLRQGCLQRLNDDHSMAPVFESMVAMGEMTAEAARHDRKRHALRSAITRNPISKIDAPPTPEPLLPGDYLLLASDGLDSLPPDAVTNALTQANGDPNRGLEALNEKISKQSDPGQDNTSLILICVPEQTGASADKPAIAPKPASQGVRLWPAAAIAGLVLVLLLFLILR</sequence>
<dbReference type="InterPro" id="IPR036457">
    <property type="entry name" value="PPM-type-like_dom_sf"/>
</dbReference>
<evidence type="ECO:0000256" key="1">
    <source>
        <dbReference type="SAM" id="MobiDB-lite"/>
    </source>
</evidence>
<accession>A0A1I4SFN1</accession>
<dbReference type="PROSITE" id="PS51746">
    <property type="entry name" value="PPM_2"/>
    <property type="match status" value="1"/>
</dbReference>
<dbReference type="SMART" id="SM00332">
    <property type="entry name" value="PP2Cc"/>
    <property type="match status" value="1"/>
</dbReference>
<feature type="domain" description="PPM-type phosphatase" evidence="3">
    <location>
        <begin position="15"/>
        <end position="260"/>
    </location>
</feature>
<dbReference type="OrthoDB" id="9801841at2"/>
<keyword evidence="2" id="KW-1133">Transmembrane helix</keyword>
<dbReference type="SUPFAM" id="SSF81606">
    <property type="entry name" value="PP2C-like"/>
    <property type="match status" value="1"/>
</dbReference>
<evidence type="ECO:0000313" key="5">
    <source>
        <dbReference type="Proteomes" id="UP000198519"/>
    </source>
</evidence>
<evidence type="ECO:0000256" key="2">
    <source>
        <dbReference type="SAM" id="Phobius"/>
    </source>
</evidence>
<keyword evidence="2" id="KW-0472">Membrane</keyword>
<protein>
    <submittedName>
        <fullName evidence="4">Serine/threonine protein phosphatase PrpC</fullName>
    </submittedName>
</protein>
<dbReference type="Gene3D" id="3.60.40.10">
    <property type="entry name" value="PPM-type phosphatase domain"/>
    <property type="match status" value="1"/>
</dbReference>
<feature type="transmembrane region" description="Helical" evidence="2">
    <location>
        <begin position="284"/>
        <end position="303"/>
    </location>
</feature>
<keyword evidence="5" id="KW-1185">Reference proteome</keyword>
<feature type="region of interest" description="Disordered" evidence="1">
    <location>
        <begin position="1"/>
        <end position="25"/>
    </location>
</feature>
<feature type="compositionally biased region" description="Polar residues" evidence="1">
    <location>
        <begin position="1"/>
        <end position="10"/>
    </location>
</feature>
<evidence type="ECO:0000313" key="4">
    <source>
        <dbReference type="EMBL" id="SFM63289.1"/>
    </source>
</evidence>
<name>A0A1I4SFN1_9GAMM</name>
<dbReference type="CDD" id="cd00143">
    <property type="entry name" value="PP2Cc"/>
    <property type="match status" value="1"/>
</dbReference>
<dbReference type="EMBL" id="FOUE01000005">
    <property type="protein sequence ID" value="SFM63289.1"/>
    <property type="molecule type" value="Genomic_DNA"/>
</dbReference>
<dbReference type="Pfam" id="PF13672">
    <property type="entry name" value="PP2C_2"/>
    <property type="match status" value="1"/>
</dbReference>
<proteinExistence type="predicted"/>
<gene>
    <name evidence="4" type="ORF">SAMN04487963_3196</name>
</gene>
<organism evidence="4 5">
    <name type="scientific">Marinobacter zhejiangensis</name>
    <dbReference type="NCBI Taxonomy" id="488535"/>
    <lineage>
        <taxon>Bacteria</taxon>
        <taxon>Pseudomonadati</taxon>
        <taxon>Pseudomonadota</taxon>
        <taxon>Gammaproteobacteria</taxon>
        <taxon>Pseudomonadales</taxon>
        <taxon>Marinobacteraceae</taxon>
        <taxon>Marinobacter</taxon>
    </lineage>
</organism>
<dbReference type="STRING" id="488535.SAMN04487963_3196"/>
<reference evidence="5" key="1">
    <citation type="submission" date="2016-10" db="EMBL/GenBank/DDBJ databases">
        <authorList>
            <person name="Varghese N."/>
            <person name="Submissions S."/>
        </authorList>
    </citation>
    <scope>NUCLEOTIDE SEQUENCE [LARGE SCALE GENOMIC DNA]</scope>
    <source>
        <strain evidence="5">CGMCC 1.7061</strain>
    </source>
</reference>
<dbReference type="Proteomes" id="UP000198519">
    <property type="component" value="Unassembled WGS sequence"/>
</dbReference>
<dbReference type="SMART" id="SM00331">
    <property type="entry name" value="PP2C_SIG"/>
    <property type="match status" value="1"/>
</dbReference>
<evidence type="ECO:0000259" key="3">
    <source>
        <dbReference type="PROSITE" id="PS51746"/>
    </source>
</evidence>
<dbReference type="AlphaFoldDB" id="A0A1I4SFN1"/>